<evidence type="ECO:0000256" key="3">
    <source>
        <dbReference type="SAM" id="Phobius"/>
    </source>
</evidence>
<dbReference type="CDD" id="cd00112">
    <property type="entry name" value="LDLa"/>
    <property type="match status" value="1"/>
</dbReference>
<keyword evidence="3" id="KW-0812">Transmembrane</keyword>
<dbReference type="InterPro" id="IPR035914">
    <property type="entry name" value="Sperma_CUB_dom_sf"/>
</dbReference>
<dbReference type="Proteomes" id="UP000827092">
    <property type="component" value="Unassembled WGS sequence"/>
</dbReference>
<comment type="caution">
    <text evidence="2">Lacks conserved residue(s) required for the propagation of feature annotation.</text>
</comment>
<dbReference type="InterPro" id="IPR036055">
    <property type="entry name" value="LDL_receptor-like_sf"/>
</dbReference>
<reference evidence="5 6" key="1">
    <citation type="journal article" date="2022" name="Nat. Ecol. Evol.">
        <title>A masculinizing supergene underlies an exaggerated male reproductive morph in a spider.</title>
        <authorList>
            <person name="Hendrickx F."/>
            <person name="De Corte Z."/>
            <person name="Sonet G."/>
            <person name="Van Belleghem S.M."/>
            <person name="Kostlbacher S."/>
            <person name="Vangestel C."/>
        </authorList>
    </citation>
    <scope>NUCLEOTIDE SEQUENCE [LARGE SCALE GENOMIC DNA]</scope>
    <source>
        <strain evidence="5">W744_W776</strain>
    </source>
</reference>
<dbReference type="InterPro" id="IPR023415">
    <property type="entry name" value="LDLR_class-A_CS"/>
</dbReference>
<dbReference type="SUPFAM" id="SSF49854">
    <property type="entry name" value="Spermadhesin, CUB domain"/>
    <property type="match status" value="1"/>
</dbReference>
<evidence type="ECO:0000256" key="2">
    <source>
        <dbReference type="PROSITE-ProRule" id="PRU00124"/>
    </source>
</evidence>
<dbReference type="SUPFAM" id="SSF57424">
    <property type="entry name" value="LDL receptor-like module"/>
    <property type="match status" value="1"/>
</dbReference>
<dbReference type="Pfam" id="PF00057">
    <property type="entry name" value="Ldl_recept_a"/>
    <property type="match status" value="1"/>
</dbReference>
<dbReference type="AlphaFoldDB" id="A0AAV6U4Q2"/>
<dbReference type="PANTHER" id="PTHR24652">
    <property type="entry name" value="LOW-DENSITY LIPOPROTEIN RECEPTOR CLASS A DOMAIN-CONTAINING PROTEIN 2"/>
    <property type="match status" value="1"/>
</dbReference>
<comment type="caution">
    <text evidence="5">The sequence shown here is derived from an EMBL/GenBank/DDBJ whole genome shotgun (WGS) entry which is preliminary data.</text>
</comment>
<gene>
    <name evidence="5" type="ORF">JTE90_023248</name>
</gene>
<proteinExistence type="predicted"/>
<name>A0AAV6U4Q2_9ARAC</name>
<feature type="domain" description="CUB" evidence="4">
    <location>
        <begin position="33"/>
        <end position="159"/>
    </location>
</feature>
<keyword evidence="1 2" id="KW-1015">Disulfide bond</keyword>
<evidence type="ECO:0000313" key="6">
    <source>
        <dbReference type="Proteomes" id="UP000827092"/>
    </source>
</evidence>
<evidence type="ECO:0000259" key="4">
    <source>
        <dbReference type="PROSITE" id="PS01180"/>
    </source>
</evidence>
<dbReference type="InterPro" id="IPR000859">
    <property type="entry name" value="CUB_dom"/>
</dbReference>
<keyword evidence="6" id="KW-1185">Reference proteome</keyword>
<accession>A0AAV6U4Q2</accession>
<dbReference type="SMART" id="SM00042">
    <property type="entry name" value="CUB"/>
    <property type="match status" value="1"/>
</dbReference>
<protein>
    <recommendedName>
        <fullName evidence="4">CUB domain-containing protein</fullName>
    </recommendedName>
</protein>
<dbReference type="PROSITE" id="PS50068">
    <property type="entry name" value="LDLRA_2"/>
    <property type="match status" value="1"/>
</dbReference>
<dbReference type="Gene3D" id="2.60.120.290">
    <property type="entry name" value="Spermadhesin, CUB domain"/>
    <property type="match status" value="1"/>
</dbReference>
<dbReference type="Gene3D" id="4.10.400.10">
    <property type="entry name" value="Low-density Lipoprotein Receptor"/>
    <property type="match status" value="1"/>
</dbReference>
<feature type="transmembrane region" description="Helical" evidence="3">
    <location>
        <begin position="219"/>
        <end position="241"/>
    </location>
</feature>
<dbReference type="InterPro" id="IPR002172">
    <property type="entry name" value="LDrepeatLR_classA_rpt"/>
</dbReference>
<sequence>MEISLKWIILGILIFKVSIAACFYSEFIIEDFCKHGNETVIYDPLELGAYGTLKATSSPPYSSNKNCLIFLEPPVGRKVVLSVRKIDMRESLNGCLDYLEIFHADVFTSPTKICRFKHDLKEKRSFYSKGAMQILFHVDDAKSPRFTYEEGFTLTYTIVSEDIKDCVAADSFMCANERCITRDVICDGRNNCGDSSDESYELCGLSNNNTFYFLQMTDVLYVILICILILSIIITCGVFTFRRRRPRLDTDLSSDTDEPTARLTPYQAIHPTGFFICQNPAGPNPKTVHFDGGFSNPCYPNGFPQPPPPYSQ</sequence>
<dbReference type="SMART" id="SM00192">
    <property type="entry name" value="LDLa"/>
    <property type="match status" value="1"/>
</dbReference>
<dbReference type="EMBL" id="JAFNEN010000685">
    <property type="protein sequence ID" value="KAG8178556.1"/>
    <property type="molecule type" value="Genomic_DNA"/>
</dbReference>
<dbReference type="InterPro" id="IPR042333">
    <property type="entry name" value="LRAD2/Mig-13-like"/>
</dbReference>
<keyword evidence="3" id="KW-1133">Transmembrane helix</keyword>
<organism evidence="5 6">
    <name type="scientific">Oedothorax gibbosus</name>
    <dbReference type="NCBI Taxonomy" id="931172"/>
    <lineage>
        <taxon>Eukaryota</taxon>
        <taxon>Metazoa</taxon>
        <taxon>Ecdysozoa</taxon>
        <taxon>Arthropoda</taxon>
        <taxon>Chelicerata</taxon>
        <taxon>Arachnida</taxon>
        <taxon>Araneae</taxon>
        <taxon>Araneomorphae</taxon>
        <taxon>Entelegynae</taxon>
        <taxon>Araneoidea</taxon>
        <taxon>Linyphiidae</taxon>
        <taxon>Erigoninae</taxon>
        <taxon>Oedothorax</taxon>
    </lineage>
</organism>
<keyword evidence="3" id="KW-0472">Membrane</keyword>
<dbReference type="PROSITE" id="PS01180">
    <property type="entry name" value="CUB"/>
    <property type="match status" value="1"/>
</dbReference>
<evidence type="ECO:0000256" key="1">
    <source>
        <dbReference type="ARBA" id="ARBA00023157"/>
    </source>
</evidence>
<evidence type="ECO:0000313" key="5">
    <source>
        <dbReference type="EMBL" id="KAG8178556.1"/>
    </source>
</evidence>
<feature type="disulfide bond" evidence="2">
    <location>
        <begin position="174"/>
        <end position="192"/>
    </location>
</feature>
<dbReference type="PROSITE" id="PS01209">
    <property type="entry name" value="LDLRA_1"/>
    <property type="match status" value="1"/>
</dbReference>